<feature type="region of interest" description="Disordered" evidence="1">
    <location>
        <begin position="159"/>
        <end position="179"/>
    </location>
</feature>
<dbReference type="Proteomes" id="UP000800036">
    <property type="component" value="Unassembled WGS sequence"/>
</dbReference>
<dbReference type="AlphaFoldDB" id="A0A6A5VCH6"/>
<accession>A0A6A5VCH6</accession>
<name>A0A6A5VCH6_9PLEO</name>
<sequence length="193" mass="21813">MRFSFKKSLAQIFGHYSEFQEFERRFVFGICDPESGGANIIIASSLRLDVANQGIFLDAAVVPLTATLFRDHTQLIPGIFNKITLAERCRTWEHTSTCEYIKTGQMPYSTEFAGQFLCKCSMDVFAKDFVSDLPAWRVLRKSAIRVATPFYYKSLFGTNEPSRPSSAPASRIKPPSSDEVERLAEIFMGKKAR</sequence>
<dbReference type="OrthoDB" id="432970at2759"/>
<gene>
    <name evidence="2" type="ORF">BU23DRAFT_567840</name>
</gene>
<proteinExistence type="predicted"/>
<evidence type="ECO:0000256" key="1">
    <source>
        <dbReference type="SAM" id="MobiDB-lite"/>
    </source>
</evidence>
<reference evidence="2" key="1">
    <citation type="journal article" date="2020" name="Stud. Mycol.">
        <title>101 Dothideomycetes genomes: a test case for predicting lifestyles and emergence of pathogens.</title>
        <authorList>
            <person name="Haridas S."/>
            <person name="Albert R."/>
            <person name="Binder M."/>
            <person name="Bloem J."/>
            <person name="Labutti K."/>
            <person name="Salamov A."/>
            <person name="Andreopoulos B."/>
            <person name="Baker S."/>
            <person name="Barry K."/>
            <person name="Bills G."/>
            <person name="Bluhm B."/>
            <person name="Cannon C."/>
            <person name="Castanera R."/>
            <person name="Culley D."/>
            <person name="Daum C."/>
            <person name="Ezra D."/>
            <person name="Gonzalez J."/>
            <person name="Henrissat B."/>
            <person name="Kuo A."/>
            <person name="Liang C."/>
            <person name="Lipzen A."/>
            <person name="Lutzoni F."/>
            <person name="Magnuson J."/>
            <person name="Mondo S."/>
            <person name="Nolan M."/>
            <person name="Ohm R."/>
            <person name="Pangilinan J."/>
            <person name="Park H.-J."/>
            <person name="Ramirez L."/>
            <person name="Alfaro M."/>
            <person name="Sun H."/>
            <person name="Tritt A."/>
            <person name="Yoshinaga Y."/>
            <person name="Zwiers L.-H."/>
            <person name="Turgeon B."/>
            <person name="Goodwin S."/>
            <person name="Spatafora J."/>
            <person name="Crous P."/>
            <person name="Grigoriev I."/>
        </authorList>
    </citation>
    <scope>NUCLEOTIDE SEQUENCE</scope>
    <source>
        <strain evidence="2">CBS 107.79</strain>
    </source>
</reference>
<organism evidence="2 3">
    <name type="scientific">Bimuria novae-zelandiae CBS 107.79</name>
    <dbReference type="NCBI Taxonomy" id="1447943"/>
    <lineage>
        <taxon>Eukaryota</taxon>
        <taxon>Fungi</taxon>
        <taxon>Dikarya</taxon>
        <taxon>Ascomycota</taxon>
        <taxon>Pezizomycotina</taxon>
        <taxon>Dothideomycetes</taxon>
        <taxon>Pleosporomycetidae</taxon>
        <taxon>Pleosporales</taxon>
        <taxon>Massarineae</taxon>
        <taxon>Didymosphaeriaceae</taxon>
        <taxon>Bimuria</taxon>
    </lineage>
</organism>
<dbReference type="EMBL" id="ML976677">
    <property type="protein sequence ID" value="KAF1974059.1"/>
    <property type="molecule type" value="Genomic_DNA"/>
</dbReference>
<feature type="compositionally biased region" description="Low complexity" evidence="1">
    <location>
        <begin position="161"/>
        <end position="177"/>
    </location>
</feature>
<evidence type="ECO:0000313" key="3">
    <source>
        <dbReference type="Proteomes" id="UP000800036"/>
    </source>
</evidence>
<evidence type="ECO:0000313" key="2">
    <source>
        <dbReference type="EMBL" id="KAF1974059.1"/>
    </source>
</evidence>
<keyword evidence="3" id="KW-1185">Reference proteome</keyword>
<protein>
    <submittedName>
        <fullName evidence="2">Uncharacterized protein</fullName>
    </submittedName>
</protein>